<dbReference type="InterPro" id="IPR050090">
    <property type="entry name" value="Tyrosine_recombinase_XerCD"/>
</dbReference>
<dbReference type="Gene3D" id="1.10.150.130">
    <property type="match status" value="1"/>
</dbReference>
<evidence type="ECO:0000256" key="1">
    <source>
        <dbReference type="ARBA" id="ARBA00008857"/>
    </source>
</evidence>
<dbReference type="GO" id="GO:0015074">
    <property type="term" value="P:DNA integration"/>
    <property type="evidence" value="ECO:0007669"/>
    <property type="project" value="UniProtKB-KW"/>
</dbReference>
<dbReference type="InterPro" id="IPR002104">
    <property type="entry name" value="Integrase_catalytic"/>
</dbReference>
<dbReference type="GO" id="GO:0006310">
    <property type="term" value="P:DNA recombination"/>
    <property type="evidence" value="ECO:0007669"/>
    <property type="project" value="UniProtKB-KW"/>
</dbReference>
<dbReference type="STRING" id="223786.SAMN05216234_10491"/>
<dbReference type="GO" id="GO:0003677">
    <property type="term" value="F:DNA binding"/>
    <property type="evidence" value="ECO:0007669"/>
    <property type="project" value="UniProtKB-UniRule"/>
</dbReference>
<dbReference type="InterPro" id="IPR025269">
    <property type="entry name" value="SAM-like_dom"/>
</dbReference>
<comment type="similarity">
    <text evidence="1">Belongs to the 'phage' integrase family.</text>
</comment>
<name>A0A1I5LYW8_9BACT</name>
<dbReference type="Proteomes" id="UP000199227">
    <property type="component" value="Unassembled WGS sequence"/>
</dbReference>
<dbReference type="Gene3D" id="1.10.443.10">
    <property type="entry name" value="Intergrase catalytic core"/>
    <property type="match status" value="1"/>
</dbReference>
<evidence type="ECO:0000259" key="6">
    <source>
        <dbReference type="PROSITE" id="PS51898"/>
    </source>
</evidence>
<organism evidence="8 9">
    <name type="scientific">Hydrogenimonas thermophila</name>
    <dbReference type="NCBI Taxonomy" id="223786"/>
    <lineage>
        <taxon>Bacteria</taxon>
        <taxon>Pseudomonadati</taxon>
        <taxon>Campylobacterota</taxon>
        <taxon>Epsilonproteobacteria</taxon>
        <taxon>Campylobacterales</taxon>
        <taxon>Hydrogenimonadaceae</taxon>
        <taxon>Hydrogenimonas</taxon>
    </lineage>
</organism>
<dbReference type="PROSITE" id="PS51900">
    <property type="entry name" value="CB"/>
    <property type="match status" value="1"/>
</dbReference>
<accession>A0A1I5LYW8</accession>
<dbReference type="InterPro" id="IPR010998">
    <property type="entry name" value="Integrase_recombinase_N"/>
</dbReference>
<dbReference type="Pfam" id="PF13102">
    <property type="entry name" value="Phage_int_SAM_5"/>
    <property type="match status" value="1"/>
</dbReference>
<evidence type="ECO:0000256" key="5">
    <source>
        <dbReference type="PROSITE-ProRule" id="PRU01248"/>
    </source>
</evidence>
<dbReference type="OrthoDB" id="9775880at2"/>
<dbReference type="AlphaFoldDB" id="A0A1I5LYW8"/>
<gene>
    <name evidence="8" type="ORF">SAMN05216234_10491</name>
</gene>
<dbReference type="PANTHER" id="PTHR30349">
    <property type="entry name" value="PHAGE INTEGRASE-RELATED"/>
    <property type="match status" value="1"/>
</dbReference>
<dbReference type="PANTHER" id="PTHR30349:SF64">
    <property type="entry name" value="PROPHAGE INTEGRASE INTD-RELATED"/>
    <property type="match status" value="1"/>
</dbReference>
<dbReference type="CDD" id="cd01189">
    <property type="entry name" value="INT_ICEBs1_C_like"/>
    <property type="match status" value="1"/>
</dbReference>
<evidence type="ECO:0000256" key="4">
    <source>
        <dbReference type="ARBA" id="ARBA00023172"/>
    </source>
</evidence>
<dbReference type="RefSeq" id="WP_092910856.1">
    <property type="nucleotide sequence ID" value="NZ_FOXB01000004.1"/>
</dbReference>
<evidence type="ECO:0000256" key="3">
    <source>
        <dbReference type="ARBA" id="ARBA00023125"/>
    </source>
</evidence>
<feature type="domain" description="Core-binding (CB)" evidence="7">
    <location>
        <begin position="82"/>
        <end position="176"/>
    </location>
</feature>
<feature type="domain" description="Tyr recombinase" evidence="6">
    <location>
        <begin position="199"/>
        <end position="396"/>
    </location>
</feature>
<reference evidence="8 9" key="1">
    <citation type="submission" date="2016-10" db="EMBL/GenBank/DDBJ databases">
        <authorList>
            <person name="de Groot N.N."/>
        </authorList>
    </citation>
    <scope>NUCLEOTIDE SEQUENCE [LARGE SCALE GENOMIC DNA]</scope>
    <source>
        <strain evidence="8 9">EP1-55-1</strain>
    </source>
</reference>
<dbReference type="SUPFAM" id="SSF56349">
    <property type="entry name" value="DNA breaking-rejoining enzymes"/>
    <property type="match status" value="1"/>
</dbReference>
<sequence>MSRRKGCAYIWERKDTRVLWLCRYVNKKPVRVSTGLPDTKQNRLFLNRNAESEFWRIALEQGKVEPDQIPNNSSLSIIMQQDPAMPKLREYGEYTLNATLSGRSTKTQQDVKKKFNRICLYFGDETPINSITATMIAEWQTKLSQGKVSYQNGKPYSNKTIINYRSVLNTILSAAVDDGLIQRNPMESRIAKAPRIIKKIPTVYSLEEIRALLESCRHYAKNARNFQTEWAWKQMFYMLKLGFFTGLRSGELIALQWHDINFDQNYIHVQRRIRDGDEDLPKGYKKRFVDLLPQAKEVLKTQQLLTGLKSKWVWLTYQGNPYSSTDSLDEMFKKACRHAGVKVGKFYNMRHSFATLMIENGMSESWLIQNTGHVDISTTRDYYFGKIKPNLDAINKLVV</sequence>
<evidence type="ECO:0000259" key="7">
    <source>
        <dbReference type="PROSITE" id="PS51900"/>
    </source>
</evidence>
<evidence type="ECO:0000256" key="2">
    <source>
        <dbReference type="ARBA" id="ARBA00022908"/>
    </source>
</evidence>
<keyword evidence="9" id="KW-1185">Reference proteome</keyword>
<evidence type="ECO:0000313" key="8">
    <source>
        <dbReference type="EMBL" id="SFP02544.1"/>
    </source>
</evidence>
<proteinExistence type="inferred from homology"/>
<dbReference type="PROSITE" id="PS51898">
    <property type="entry name" value="TYR_RECOMBINASE"/>
    <property type="match status" value="1"/>
</dbReference>
<dbReference type="InterPro" id="IPR013762">
    <property type="entry name" value="Integrase-like_cat_sf"/>
</dbReference>
<dbReference type="Pfam" id="PF00589">
    <property type="entry name" value="Phage_integrase"/>
    <property type="match status" value="1"/>
</dbReference>
<dbReference type="EMBL" id="FOXB01000004">
    <property type="protein sequence ID" value="SFP02544.1"/>
    <property type="molecule type" value="Genomic_DNA"/>
</dbReference>
<evidence type="ECO:0000313" key="9">
    <source>
        <dbReference type="Proteomes" id="UP000199227"/>
    </source>
</evidence>
<keyword evidence="3 5" id="KW-0238">DNA-binding</keyword>
<keyword evidence="2" id="KW-0229">DNA integration</keyword>
<dbReference type="InterPro" id="IPR011010">
    <property type="entry name" value="DNA_brk_join_enz"/>
</dbReference>
<keyword evidence="4" id="KW-0233">DNA recombination</keyword>
<dbReference type="InterPro" id="IPR044068">
    <property type="entry name" value="CB"/>
</dbReference>
<protein>
    <submittedName>
        <fullName evidence="8">Site-specific recombinase XerD</fullName>
    </submittedName>
</protein>